<proteinExistence type="predicted"/>
<name>A0ACB9ATU6_9ASTR</name>
<sequence length="243" mass="27662">MGLLQAGLNKFSPMTHGIKFLNPLQAMCYAHCFFRAFWSIPVIIYAFLPQIALINYCPIFPKVSDPWFSLYAFLFLASHGKDFLDHALAGSVFKNWWNSRRMWLILGCSSYPFCILDWFLTSIGMSTFEFNVTSKVSDSELRKRYEKGVFEFGVESPLLLMISVAATVNLFAFLFGVKKVLMDNEMFEELFVQLFIAGFGVVNSWPIYEGMVLRSDKGKMPTKITLKSICIALVICLAFSSAF</sequence>
<gene>
    <name evidence="1" type="ORF">L1987_72087</name>
</gene>
<dbReference type="Proteomes" id="UP001056120">
    <property type="component" value="Linkage Group LG24"/>
</dbReference>
<evidence type="ECO:0000313" key="2">
    <source>
        <dbReference type="Proteomes" id="UP001056120"/>
    </source>
</evidence>
<organism evidence="1 2">
    <name type="scientific">Smallanthus sonchifolius</name>
    <dbReference type="NCBI Taxonomy" id="185202"/>
    <lineage>
        <taxon>Eukaryota</taxon>
        <taxon>Viridiplantae</taxon>
        <taxon>Streptophyta</taxon>
        <taxon>Embryophyta</taxon>
        <taxon>Tracheophyta</taxon>
        <taxon>Spermatophyta</taxon>
        <taxon>Magnoliopsida</taxon>
        <taxon>eudicotyledons</taxon>
        <taxon>Gunneridae</taxon>
        <taxon>Pentapetalae</taxon>
        <taxon>asterids</taxon>
        <taxon>campanulids</taxon>
        <taxon>Asterales</taxon>
        <taxon>Asteraceae</taxon>
        <taxon>Asteroideae</taxon>
        <taxon>Heliantheae alliance</taxon>
        <taxon>Millerieae</taxon>
        <taxon>Smallanthus</taxon>
    </lineage>
</organism>
<comment type="caution">
    <text evidence="1">The sequence shown here is derived from an EMBL/GenBank/DDBJ whole genome shotgun (WGS) entry which is preliminary data.</text>
</comment>
<reference evidence="2" key="1">
    <citation type="journal article" date="2022" name="Mol. Ecol. Resour.">
        <title>The genomes of chicory, endive, great burdock and yacon provide insights into Asteraceae palaeo-polyploidization history and plant inulin production.</title>
        <authorList>
            <person name="Fan W."/>
            <person name="Wang S."/>
            <person name="Wang H."/>
            <person name="Wang A."/>
            <person name="Jiang F."/>
            <person name="Liu H."/>
            <person name="Zhao H."/>
            <person name="Xu D."/>
            <person name="Zhang Y."/>
        </authorList>
    </citation>
    <scope>NUCLEOTIDE SEQUENCE [LARGE SCALE GENOMIC DNA]</scope>
    <source>
        <strain evidence="2">cv. Yunnan</strain>
    </source>
</reference>
<dbReference type="EMBL" id="CM042041">
    <property type="protein sequence ID" value="KAI3713509.1"/>
    <property type="molecule type" value="Genomic_DNA"/>
</dbReference>
<accession>A0ACB9ATU6</accession>
<evidence type="ECO:0000313" key="1">
    <source>
        <dbReference type="EMBL" id="KAI3713509.1"/>
    </source>
</evidence>
<protein>
    <submittedName>
        <fullName evidence="1">Uncharacterized protein</fullName>
    </submittedName>
</protein>
<reference evidence="1 2" key="2">
    <citation type="journal article" date="2022" name="Mol. Ecol. Resour.">
        <title>The genomes of chicory, endive, great burdock and yacon provide insights into Asteraceae paleo-polyploidization history and plant inulin production.</title>
        <authorList>
            <person name="Fan W."/>
            <person name="Wang S."/>
            <person name="Wang H."/>
            <person name="Wang A."/>
            <person name="Jiang F."/>
            <person name="Liu H."/>
            <person name="Zhao H."/>
            <person name="Xu D."/>
            <person name="Zhang Y."/>
        </authorList>
    </citation>
    <scope>NUCLEOTIDE SEQUENCE [LARGE SCALE GENOMIC DNA]</scope>
    <source>
        <strain evidence="2">cv. Yunnan</strain>
        <tissue evidence="1">Leaves</tissue>
    </source>
</reference>
<keyword evidence="2" id="KW-1185">Reference proteome</keyword>